<dbReference type="InterPro" id="IPR003593">
    <property type="entry name" value="AAA+_ATPase"/>
</dbReference>
<keyword evidence="3" id="KW-0547">Nucleotide-binding</keyword>
<dbReference type="Pfam" id="PF00005">
    <property type="entry name" value="ABC_tran"/>
    <property type="match status" value="1"/>
</dbReference>
<dbReference type="PROSITE" id="PS50893">
    <property type="entry name" value="ABC_TRANSPORTER_2"/>
    <property type="match status" value="1"/>
</dbReference>
<reference evidence="7" key="1">
    <citation type="journal article" date="2019" name="Int. J. Syst. Evol. Microbiol.">
        <title>The Global Catalogue of Microorganisms (GCM) 10K type strain sequencing project: providing services to taxonomists for standard genome sequencing and annotation.</title>
        <authorList>
            <consortium name="The Broad Institute Genomics Platform"/>
            <consortium name="The Broad Institute Genome Sequencing Center for Infectious Disease"/>
            <person name="Wu L."/>
            <person name="Ma J."/>
        </authorList>
    </citation>
    <scope>NUCLEOTIDE SEQUENCE [LARGE SCALE GENOMIC DNA]</scope>
    <source>
        <strain evidence="7">KCTC 42498</strain>
    </source>
</reference>
<evidence type="ECO:0000313" key="7">
    <source>
        <dbReference type="Proteomes" id="UP001597544"/>
    </source>
</evidence>
<dbReference type="CDD" id="cd03235">
    <property type="entry name" value="ABC_Metallic_Cations"/>
    <property type="match status" value="1"/>
</dbReference>
<sequence length="263" mass="29314">MILQVDNPVVEVHDLTVSYDRKPVLWGVDLTIPAGALVGVIGPNGAGKSTLIKAMMNLLPSGSGYVRIFNKPIDEIRKRISYVPQRESVDWDFPASVFDVVLMGRYGNLGLFKRPRKADKDAAMEALEKVGMQSFANRQISQLSGGQQQRVFLARALAQNADLYFMDEPFAGVDIATETAIIELLRTMREQGKTVIVVHHDLQSAAEYFDWVVLLNMRLVASGPTEKVLTQELLEHTYGGKLTVLSKVGDLLRKQEFPSREVR</sequence>
<dbReference type="PANTHER" id="PTHR42734">
    <property type="entry name" value="METAL TRANSPORT SYSTEM ATP-BINDING PROTEIN TM_0124-RELATED"/>
    <property type="match status" value="1"/>
</dbReference>
<dbReference type="EMBL" id="JBHULU010000002">
    <property type="protein sequence ID" value="MFD2512583.1"/>
    <property type="molecule type" value="Genomic_DNA"/>
</dbReference>
<accession>A0ABW5II41</accession>
<comment type="similarity">
    <text evidence="1">Belongs to the ABC transporter superfamily.</text>
</comment>
<dbReference type="InterPro" id="IPR050153">
    <property type="entry name" value="Metal_Ion_Import_ABC"/>
</dbReference>
<dbReference type="RefSeq" id="WP_377502826.1">
    <property type="nucleotide sequence ID" value="NZ_JBHULU010000002.1"/>
</dbReference>
<proteinExistence type="inferred from homology"/>
<keyword evidence="2" id="KW-0813">Transport</keyword>
<feature type="domain" description="ABC transporter" evidence="5">
    <location>
        <begin position="10"/>
        <end position="242"/>
    </location>
</feature>
<dbReference type="InterPro" id="IPR003439">
    <property type="entry name" value="ABC_transporter-like_ATP-bd"/>
</dbReference>
<evidence type="ECO:0000259" key="5">
    <source>
        <dbReference type="PROSITE" id="PS50893"/>
    </source>
</evidence>
<dbReference type="PANTHER" id="PTHR42734:SF5">
    <property type="entry name" value="IRON TRANSPORT SYSTEM ATP-BINDING PROTEIN HI_0361-RELATED"/>
    <property type="match status" value="1"/>
</dbReference>
<evidence type="ECO:0000256" key="4">
    <source>
        <dbReference type="ARBA" id="ARBA00022840"/>
    </source>
</evidence>
<keyword evidence="4 6" id="KW-0067">ATP-binding</keyword>
<dbReference type="SMART" id="SM00382">
    <property type="entry name" value="AAA"/>
    <property type="match status" value="1"/>
</dbReference>
<dbReference type="PROSITE" id="PS00211">
    <property type="entry name" value="ABC_TRANSPORTER_1"/>
    <property type="match status" value="1"/>
</dbReference>
<dbReference type="InterPro" id="IPR027417">
    <property type="entry name" value="P-loop_NTPase"/>
</dbReference>
<dbReference type="Gene3D" id="3.40.50.300">
    <property type="entry name" value="P-loop containing nucleotide triphosphate hydrolases"/>
    <property type="match status" value="1"/>
</dbReference>
<organism evidence="6 7">
    <name type="scientific">Pontibacter locisalis</name>
    <dbReference type="NCBI Taxonomy" id="1719035"/>
    <lineage>
        <taxon>Bacteria</taxon>
        <taxon>Pseudomonadati</taxon>
        <taxon>Bacteroidota</taxon>
        <taxon>Cytophagia</taxon>
        <taxon>Cytophagales</taxon>
        <taxon>Hymenobacteraceae</taxon>
        <taxon>Pontibacter</taxon>
    </lineage>
</organism>
<dbReference type="GO" id="GO:0005524">
    <property type="term" value="F:ATP binding"/>
    <property type="evidence" value="ECO:0007669"/>
    <property type="project" value="UniProtKB-KW"/>
</dbReference>
<comment type="caution">
    <text evidence="6">The sequence shown here is derived from an EMBL/GenBank/DDBJ whole genome shotgun (WGS) entry which is preliminary data.</text>
</comment>
<name>A0ABW5II41_9BACT</name>
<keyword evidence="7" id="KW-1185">Reference proteome</keyword>
<gene>
    <name evidence="6" type="ORF">ACFSRY_01780</name>
</gene>
<evidence type="ECO:0000256" key="1">
    <source>
        <dbReference type="ARBA" id="ARBA00005417"/>
    </source>
</evidence>
<protein>
    <submittedName>
        <fullName evidence="6">Metal ABC transporter ATP-binding protein</fullName>
    </submittedName>
</protein>
<evidence type="ECO:0000313" key="6">
    <source>
        <dbReference type="EMBL" id="MFD2512583.1"/>
    </source>
</evidence>
<dbReference type="Proteomes" id="UP001597544">
    <property type="component" value="Unassembled WGS sequence"/>
</dbReference>
<dbReference type="SUPFAM" id="SSF52540">
    <property type="entry name" value="P-loop containing nucleoside triphosphate hydrolases"/>
    <property type="match status" value="1"/>
</dbReference>
<evidence type="ECO:0000256" key="2">
    <source>
        <dbReference type="ARBA" id="ARBA00022448"/>
    </source>
</evidence>
<evidence type="ECO:0000256" key="3">
    <source>
        <dbReference type="ARBA" id="ARBA00022741"/>
    </source>
</evidence>
<dbReference type="InterPro" id="IPR017871">
    <property type="entry name" value="ABC_transporter-like_CS"/>
</dbReference>